<reference evidence="10" key="1">
    <citation type="journal article" date="2019" name="Int. J. Syst. Evol. Microbiol.">
        <title>The Global Catalogue of Microorganisms (GCM) 10K type strain sequencing project: providing services to taxonomists for standard genome sequencing and annotation.</title>
        <authorList>
            <consortium name="The Broad Institute Genomics Platform"/>
            <consortium name="The Broad Institute Genome Sequencing Center for Infectious Disease"/>
            <person name="Wu L."/>
            <person name="Ma J."/>
        </authorList>
    </citation>
    <scope>NUCLEOTIDE SEQUENCE [LARGE SCALE GENOMIC DNA]</scope>
    <source>
        <strain evidence="10">CGMCC 1.12749</strain>
    </source>
</reference>
<dbReference type="EC" id="2.7.13.3" evidence="2"/>
<evidence type="ECO:0000256" key="1">
    <source>
        <dbReference type="ARBA" id="ARBA00000085"/>
    </source>
</evidence>
<keyword evidence="5" id="KW-0418">Kinase</keyword>
<feature type="domain" description="Histidine kinase" evidence="7">
    <location>
        <begin position="299"/>
        <end position="513"/>
    </location>
</feature>
<dbReference type="SUPFAM" id="SSF55874">
    <property type="entry name" value="ATPase domain of HSP90 chaperone/DNA topoisomerase II/histidine kinase"/>
    <property type="match status" value="1"/>
</dbReference>
<dbReference type="SUPFAM" id="SSF55785">
    <property type="entry name" value="PYP-like sensor domain (PAS domain)"/>
    <property type="match status" value="1"/>
</dbReference>
<evidence type="ECO:0000256" key="2">
    <source>
        <dbReference type="ARBA" id="ARBA00012438"/>
    </source>
</evidence>
<dbReference type="EMBL" id="BMFP01000003">
    <property type="protein sequence ID" value="GGG14992.1"/>
    <property type="molecule type" value="Genomic_DNA"/>
</dbReference>
<dbReference type="PANTHER" id="PTHR43304">
    <property type="entry name" value="PHYTOCHROME-LIKE PROTEIN CPH1"/>
    <property type="match status" value="1"/>
</dbReference>
<gene>
    <name evidence="9" type="ORF">GCM10011323_19270</name>
</gene>
<dbReference type="Gene3D" id="3.30.450.20">
    <property type="entry name" value="PAS domain"/>
    <property type="match status" value="1"/>
</dbReference>
<keyword evidence="10" id="KW-1185">Reference proteome</keyword>
<comment type="catalytic activity">
    <reaction evidence="1">
        <text>ATP + protein L-histidine = ADP + protein N-phospho-L-histidine.</text>
        <dbReference type="EC" id="2.7.13.3"/>
    </reaction>
</comment>
<keyword evidence="3" id="KW-0597">Phosphoprotein</keyword>
<evidence type="ECO:0000256" key="3">
    <source>
        <dbReference type="ARBA" id="ARBA00022553"/>
    </source>
</evidence>
<dbReference type="InterPro" id="IPR003594">
    <property type="entry name" value="HATPase_dom"/>
</dbReference>
<dbReference type="SMART" id="SM00388">
    <property type="entry name" value="HisKA"/>
    <property type="match status" value="1"/>
</dbReference>
<proteinExistence type="predicted"/>
<dbReference type="InterPro" id="IPR036890">
    <property type="entry name" value="HATPase_C_sf"/>
</dbReference>
<comment type="caution">
    <text evidence="9">The sequence shown here is derived from an EMBL/GenBank/DDBJ whole genome shotgun (WGS) entry which is preliminary data.</text>
</comment>
<dbReference type="Pfam" id="PF02518">
    <property type="entry name" value="HATPase_c"/>
    <property type="match status" value="1"/>
</dbReference>
<dbReference type="Gene3D" id="1.10.287.130">
    <property type="match status" value="1"/>
</dbReference>
<dbReference type="SMART" id="SM00091">
    <property type="entry name" value="PAS"/>
    <property type="match status" value="1"/>
</dbReference>
<dbReference type="Gene3D" id="3.30.565.10">
    <property type="entry name" value="Histidine kinase-like ATPase, C-terminal domain"/>
    <property type="match status" value="1"/>
</dbReference>
<dbReference type="InterPro" id="IPR003661">
    <property type="entry name" value="HisK_dim/P_dom"/>
</dbReference>
<feature type="coiled-coil region" evidence="6">
    <location>
        <begin position="265"/>
        <end position="296"/>
    </location>
</feature>
<dbReference type="InterPro" id="IPR036097">
    <property type="entry name" value="HisK_dim/P_sf"/>
</dbReference>
<dbReference type="PRINTS" id="PR00344">
    <property type="entry name" value="BCTRLSENSOR"/>
</dbReference>
<evidence type="ECO:0000256" key="5">
    <source>
        <dbReference type="ARBA" id="ARBA00022777"/>
    </source>
</evidence>
<dbReference type="SMART" id="SM00387">
    <property type="entry name" value="HATPase_c"/>
    <property type="match status" value="1"/>
</dbReference>
<keyword evidence="4" id="KW-0808">Transferase</keyword>
<evidence type="ECO:0000259" key="8">
    <source>
        <dbReference type="PROSITE" id="PS50112"/>
    </source>
</evidence>
<dbReference type="InterPro" id="IPR004358">
    <property type="entry name" value="Sig_transdc_His_kin-like_C"/>
</dbReference>
<organism evidence="9 10">
    <name type="scientific">Pontibacter amylolyticus</name>
    <dbReference type="NCBI Taxonomy" id="1424080"/>
    <lineage>
        <taxon>Bacteria</taxon>
        <taxon>Pseudomonadati</taxon>
        <taxon>Bacteroidota</taxon>
        <taxon>Cytophagia</taxon>
        <taxon>Cytophagales</taxon>
        <taxon>Hymenobacteraceae</taxon>
        <taxon>Pontibacter</taxon>
    </lineage>
</organism>
<dbReference type="Pfam" id="PF00512">
    <property type="entry name" value="HisKA"/>
    <property type="match status" value="1"/>
</dbReference>
<keyword evidence="6" id="KW-0175">Coiled coil</keyword>
<name>A0ABQ1W5P5_9BACT</name>
<evidence type="ECO:0000313" key="9">
    <source>
        <dbReference type="EMBL" id="GGG14992.1"/>
    </source>
</evidence>
<dbReference type="InterPro" id="IPR000014">
    <property type="entry name" value="PAS"/>
</dbReference>
<dbReference type="Proteomes" id="UP000634043">
    <property type="component" value="Unassembled WGS sequence"/>
</dbReference>
<evidence type="ECO:0000256" key="4">
    <source>
        <dbReference type="ARBA" id="ARBA00022679"/>
    </source>
</evidence>
<feature type="domain" description="PAS" evidence="8">
    <location>
        <begin position="153"/>
        <end position="197"/>
    </location>
</feature>
<evidence type="ECO:0000256" key="6">
    <source>
        <dbReference type="SAM" id="Coils"/>
    </source>
</evidence>
<evidence type="ECO:0000259" key="7">
    <source>
        <dbReference type="PROSITE" id="PS50109"/>
    </source>
</evidence>
<dbReference type="InterPro" id="IPR005467">
    <property type="entry name" value="His_kinase_dom"/>
</dbReference>
<sequence>MMPAKMKCVYYIGLHEDTLHLFQKQLVEIELQPITEGAIVDNKVDLTACDTLLMGEQVVNPVRIAQQCYSKDKAISILLINDKANHQKVKSALQFAPFVGPTIQAVANELGTGLVPILEDAVQRTEQRRSYVRIRSASSSAAAFSPHYMEKVRVSYMTRVLDEAPIGAALLAKDGTVLNVNNYIVRLLGLSDKEIQGIAFAAHFPDLERVALQDFIADGYHSKQKRIFEMGTGEKRKFLEISIGDIDANSASHYKIAIVNDVTEATQARQRTMAHIDELQKLNKELQRVNEDLDTFVYTASHDLKSPILNIEGLVNLLEDSLSQEQLGEVPELDHIRRSVERFKVTIEDLTEVARIQRSFGQEATELKVADMVADIQQLLQPEIEKAGALIEVDTEQAPAIIFSRKNFKSVLLNLMSNAIKYKDPERQLRIHIRAAIKGDRFQLSVQDNGLGIPAGRQERVFQLFKRMHMHVQGSGIGLYIVKRIVSNSGGTVHVESREGEGTTFTVTLPMPRRD</sequence>
<dbReference type="SUPFAM" id="SSF47384">
    <property type="entry name" value="Homodimeric domain of signal transducing histidine kinase"/>
    <property type="match status" value="1"/>
</dbReference>
<protein>
    <recommendedName>
        <fullName evidence="2">histidine kinase</fullName>
        <ecNumber evidence="2">2.7.13.3</ecNumber>
    </recommendedName>
</protein>
<dbReference type="PROSITE" id="PS50112">
    <property type="entry name" value="PAS"/>
    <property type="match status" value="1"/>
</dbReference>
<dbReference type="PROSITE" id="PS50109">
    <property type="entry name" value="HIS_KIN"/>
    <property type="match status" value="1"/>
</dbReference>
<dbReference type="CDD" id="cd00082">
    <property type="entry name" value="HisKA"/>
    <property type="match status" value="1"/>
</dbReference>
<dbReference type="NCBIfam" id="TIGR00229">
    <property type="entry name" value="sensory_box"/>
    <property type="match status" value="1"/>
</dbReference>
<evidence type="ECO:0000313" key="10">
    <source>
        <dbReference type="Proteomes" id="UP000634043"/>
    </source>
</evidence>
<dbReference type="InterPro" id="IPR035965">
    <property type="entry name" value="PAS-like_dom_sf"/>
</dbReference>
<dbReference type="InterPro" id="IPR052162">
    <property type="entry name" value="Sensor_kinase/Photoreceptor"/>
</dbReference>
<dbReference type="PANTHER" id="PTHR43304:SF1">
    <property type="entry name" value="PAC DOMAIN-CONTAINING PROTEIN"/>
    <property type="match status" value="1"/>
</dbReference>
<accession>A0ABQ1W5P5</accession>